<dbReference type="Pfam" id="PF04773">
    <property type="entry name" value="FecR"/>
    <property type="match status" value="1"/>
</dbReference>
<dbReference type="InterPro" id="IPR012373">
    <property type="entry name" value="Ferrdict_sens_TM"/>
</dbReference>
<dbReference type="Proteomes" id="UP000013232">
    <property type="component" value="Unassembled WGS sequence"/>
</dbReference>
<keyword evidence="6" id="KW-1185">Reference proteome</keyword>
<protein>
    <submittedName>
        <fullName evidence="5">FecR protein</fullName>
    </submittedName>
</protein>
<name>N6Z9F0_THAL4</name>
<dbReference type="STRING" id="1123367.GCA_000621305_00758"/>
<dbReference type="InterPro" id="IPR006860">
    <property type="entry name" value="FecR"/>
</dbReference>
<organism evidence="5 6">
    <name type="scientific">Thauera linaloolentis (strain DSM 12138 / JCM 21573 / CCUG 41526 / CIP 105981 / IAM 15112 / NBRC 102519 / 47Lol)</name>
    <dbReference type="NCBI Taxonomy" id="1123367"/>
    <lineage>
        <taxon>Bacteria</taxon>
        <taxon>Pseudomonadati</taxon>
        <taxon>Pseudomonadota</taxon>
        <taxon>Betaproteobacteria</taxon>
        <taxon>Rhodocyclales</taxon>
        <taxon>Zoogloeaceae</taxon>
        <taxon>Thauera</taxon>
    </lineage>
</organism>
<dbReference type="PANTHER" id="PTHR30273">
    <property type="entry name" value="PERIPLASMIC SIGNAL SENSOR AND SIGMA FACTOR ACTIVATOR FECR-RELATED"/>
    <property type="match status" value="1"/>
</dbReference>
<dbReference type="InterPro" id="IPR032623">
    <property type="entry name" value="FecR_N"/>
</dbReference>
<dbReference type="eggNOG" id="COG3712">
    <property type="taxonomic scope" value="Bacteria"/>
</dbReference>
<evidence type="ECO:0000313" key="6">
    <source>
        <dbReference type="Proteomes" id="UP000013232"/>
    </source>
</evidence>
<dbReference type="AlphaFoldDB" id="N6Z9F0"/>
<feature type="region of interest" description="Disordered" evidence="1">
    <location>
        <begin position="1"/>
        <end position="21"/>
    </location>
</feature>
<gene>
    <name evidence="5" type="ORF">C666_08125</name>
</gene>
<sequence length="339" mass="36816">MAATDGAMPPAGGTGDEAVKPGRRSLEEAASWYAALCSEDVTGAERQAWRDWLARSPEHASAWEHVEAVSRRFAPLHGTDPDAAVAGVAAARRGPVSRRRMLSGMAGLFGLGLAGWLGWRHTALPEVLMAWSADYRTGIGEQREITLADGTQVWLNTDSALSVEYRAGVRLLRLAAGEILVHTASDPGGRPFYVATRYGRMQALGTRFAVNHDQHRTRLDVFESAVEIRNAAGALQRVEAGQRADFTADGVSPLQAAERAREAWHRGVVVADDIPLQQLIEELARYQPGHIGVAPEVAELSVMGVYPAGDIDHALAMLENTLPIRIERPLPWWISIEAK</sequence>
<proteinExistence type="predicted"/>
<keyword evidence="2" id="KW-0472">Membrane</keyword>
<dbReference type="PIRSF" id="PIRSF018266">
    <property type="entry name" value="FecR"/>
    <property type="match status" value="1"/>
</dbReference>
<feature type="domain" description="FecR N-terminal" evidence="4">
    <location>
        <begin position="27"/>
        <end position="69"/>
    </location>
</feature>
<reference evidence="5 6" key="1">
    <citation type="submission" date="2012-09" db="EMBL/GenBank/DDBJ databases">
        <title>Draft Genome Sequences of 6 Strains from Genus Thauera.</title>
        <authorList>
            <person name="Liu B."/>
            <person name="Shapleigh J.P."/>
            <person name="Frostegard A.H."/>
        </authorList>
    </citation>
    <scope>NUCLEOTIDE SEQUENCE [LARGE SCALE GENOMIC DNA]</scope>
    <source>
        <strain evidence="6">47Lol / DSM 12138</strain>
    </source>
</reference>
<dbReference type="Pfam" id="PF16220">
    <property type="entry name" value="DUF4880"/>
    <property type="match status" value="1"/>
</dbReference>
<dbReference type="GO" id="GO:0016989">
    <property type="term" value="F:sigma factor antagonist activity"/>
    <property type="evidence" value="ECO:0007669"/>
    <property type="project" value="TreeGrafter"/>
</dbReference>
<dbReference type="Gene3D" id="2.60.120.1440">
    <property type="match status" value="1"/>
</dbReference>
<dbReference type="PANTHER" id="PTHR30273:SF2">
    <property type="entry name" value="PROTEIN FECR"/>
    <property type="match status" value="1"/>
</dbReference>
<evidence type="ECO:0000313" key="5">
    <source>
        <dbReference type="EMBL" id="ENO88779.1"/>
    </source>
</evidence>
<evidence type="ECO:0000259" key="3">
    <source>
        <dbReference type="Pfam" id="PF04773"/>
    </source>
</evidence>
<evidence type="ECO:0000259" key="4">
    <source>
        <dbReference type="Pfam" id="PF16220"/>
    </source>
</evidence>
<accession>N6Z9F0</accession>
<feature type="domain" description="FecR protein" evidence="3">
    <location>
        <begin position="134"/>
        <end position="227"/>
    </location>
</feature>
<dbReference type="EMBL" id="AMXE01000022">
    <property type="protein sequence ID" value="ENO88779.1"/>
    <property type="molecule type" value="Genomic_DNA"/>
</dbReference>
<dbReference type="RefSeq" id="WP_004336506.1">
    <property type="nucleotide sequence ID" value="NZ_AMXE01000022.1"/>
</dbReference>
<evidence type="ECO:0000256" key="2">
    <source>
        <dbReference type="SAM" id="Phobius"/>
    </source>
</evidence>
<keyword evidence="2" id="KW-0812">Transmembrane</keyword>
<comment type="caution">
    <text evidence="5">The sequence shown here is derived from an EMBL/GenBank/DDBJ whole genome shotgun (WGS) entry which is preliminary data.</text>
</comment>
<feature type="transmembrane region" description="Helical" evidence="2">
    <location>
        <begin position="101"/>
        <end position="119"/>
    </location>
</feature>
<evidence type="ECO:0000256" key="1">
    <source>
        <dbReference type="SAM" id="MobiDB-lite"/>
    </source>
</evidence>
<keyword evidence="2" id="KW-1133">Transmembrane helix</keyword>